<evidence type="ECO:0000256" key="3">
    <source>
        <dbReference type="ARBA" id="ARBA00022729"/>
    </source>
</evidence>
<dbReference type="PANTHER" id="PTHR46847">
    <property type="entry name" value="D-ALLOSE-BINDING PERIPLASMIC PROTEIN-RELATED"/>
    <property type="match status" value="1"/>
</dbReference>
<evidence type="ECO:0000256" key="4">
    <source>
        <dbReference type="SAM" id="SignalP"/>
    </source>
</evidence>
<dbReference type="Proteomes" id="UP000721844">
    <property type="component" value="Unassembled WGS sequence"/>
</dbReference>
<evidence type="ECO:0000256" key="2">
    <source>
        <dbReference type="ARBA" id="ARBA00007639"/>
    </source>
</evidence>
<keyword evidence="7" id="KW-1185">Reference proteome</keyword>
<protein>
    <submittedName>
        <fullName evidence="6">ABC transporter substrate-binding protein</fullName>
    </submittedName>
</protein>
<gene>
    <name evidence="6" type="ORF">ACELLULO517_18615</name>
</gene>
<dbReference type="Gene3D" id="3.40.50.2300">
    <property type="match status" value="2"/>
</dbReference>
<evidence type="ECO:0000259" key="5">
    <source>
        <dbReference type="Pfam" id="PF13407"/>
    </source>
</evidence>
<dbReference type="RefSeq" id="WP_227308930.1">
    <property type="nucleotide sequence ID" value="NZ_JAESVA010000006.1"/>
</dbReference>
<comment type="subcellular location">
    <subcellularLocation>
        <location evidence="1">Cell envelope</location>
    </subcellularLocation>
</comment>
<dbReference type="SUPFAM" id="SSF53822">
    <property type="entry name" value="Periplasmic binding protein-like I"/>
    <property type="match status" value="1"/>
</dbReference>
<dbReference type="CDD" id="cd06324">
    <property type="entry name" value="PBP1_ABC_sugar_binding-like"/>
    <property type="match status" value="1"/>
</dbReference>
<dbReference type="Pfam" id="PF13407">
    <property type="entry name" value="Peripla_BP_4"/>
    <property type="match status" value="1"/>
</dbReference>
<evidence type="ECO:0000313" key="6">
    <source>
        <dbReference type="EMBL" id="MCB8882267.1"/>
    </source>
</evidence>
<feature type="chain" id="PRO_5037214263" evidence="4">
    <location>
        <begin position="27"/>
        <end position="355"/>
    </location>
</feature>
<dbReference type="PANTHER" id="PTHR46847:SF1">
    <property type="entry name" value="D-ALLOSE-BINDING PERIPLASMIC PROTEIN-RELATED"/>
    <property type="match status" value="1"/>
</dbReference>
<comment type="caution">
    <text evidence="6">The sequence shown here is derived from an EMBL/GenBank/DDBJ whole genome shotgun (WGS) entry which is preliminary data.</text>
</comment>
<evidence type="ECO:0000313" key="7">
    <source>
        <dbReference type="Proteomes" id="UP000721844"/>
    </source>
</evidence>
<comment type="similarity">
    <text evidence="2">Belongs to the bacterial solute-binding protein 2 family.</text>
</comment>
<accession>A0A963Z5I8</accession>
<dbReference type="InterPro" id="IPR025997">
    <property type="entry name" value="SBP_2_dom"/>
</dbReference>
<reference evidence="6 7" key="1">
    <citation type="journal article" date="2021" name="Microorganisms">
        <title>Acidisoma silvae sp. nov. and Acidisomacellulosilytica sp. nov., Two Acidophilic Bacteria Isolated from Decaying Wood, Hydrolyzing Cellulose and Producing Poly-3-hydroxybutyrate.</title>
        <authorList>
            <person name="Mieszkin S."/>
            <person name="Pouder E."/>
            <person name="Uroz S."/>
            <person name="Simon-Colin C."/>
            <person name="Alain K."/>
        </authorList>
    </citation>
    <scope>NUCLEOTIDE SEQUENCE [LARGE SCALE GENOMIC DNA]</scope>
    <source>
        <strain evidence="6 7">HW T5.17</strain>
    </source>
</reference>
<dbReference type="AlphaFoldDB" id="A0A963Z5I8"/>
<organism evidence="6 7">
    <name type="scientific">Acidisoma cellulosilyticum</name>
    <dbReference type="NCBI Taxonomy" id="2802395"/>
    <lineage>
        <taxon>Bacteria</taxon>
        <taxon>Pseudomonadati</taxon>
        <taxon>Pseudomonadota</taxon>
        <taxon>Alphaproteobacteria</taxon>
        <taxon>Acetobacterales</taxon>
        <taxon>Acidocellaceae</taxon>
        <taxon>Acidisoma</taxon>
    </lineage>
</organism>
<dbReference type="InterPro" id="IPR028082">
    <property type="entry name" value="Peripla_BP_I"/>
</dbReference>
<proteinExistence type="inferred from homology"/>
<keyword evidence="3 4" id="KW-0732">Signal</keyword>
<name>A0A963Z5I8_9PROT</name>
<sequence length="355" mass="38090">MPRLPDIKLILATATLALGFSAASMAADMPTIGVVVPTLDAQFWNKDISFLKTGAAQLGVNLIVLNADNKPDQMIQSIQDLVARKVDGIISVGYWSTGAPTILYAKRQHIPVILTDSYPKFSPQTGKYTNYIAFVGPSDEDAGYRMGKALLAEVKPGPDGKKVIGIVNGTAGTSVAIDRRKGLTKAIAEDGNVRIAGEVDGNFVRDQSQTAFEALYEGHPDITGVWAGNDAEAMGVIAALKSKGKVPGKDVLISAMDLNPENVEEVKSGEQLYDIGGHWVQGGIGLVIMYDYIHGHKISASDATIKLKLLPMTQADVGRYVHDYPGGQPAYDFKAHSKTYNKDAPSPAYELHYSN</sequence>
<dbReference type="EMBL" id="JAESVA010000006">
    <property type="protein sequence ID" value="MCB8882267.1"/>
    <property type="molecule type" value="Genomic_DNA"/>
</dbReference>
<evidence type="ECO:0000256" key="1">
    <source>
        <dbReference type="ARBA" id="ARBA00004196"/>
    </source>
</evidence>
<dbReference type="GO" id="GO:0030313">
    <property type="term" value="C:cell envelope"/>
    <property type="evidence" value="ECO:0007669"/>
    <property type="project" value="UniProtKB-SubCell"/>
</dbReference>
<feature type="domain" description="Periplasmic binding protein" evidence="5">
    <location>
        <begin position="32"/>
        <end position="275"/>
    </location>
</feature>
<feature type="signal peptide" evidence="4">
    <location>
        <begin position="1"/>
        <end position="26"/>
    </location>
</feature>
<dbReference type="GO" id="GO:0030246">
    <property type="term" value="F:carbohydrate binding"/>
    <property type="evidence" value="ECO:0007669"/>
    <property type="project" value="UniProtKB-ARBA"/>
</dbReference>